<feature type="transmembrane region" description="Helical" evidence="1">
    <location>
        <begin position="113"/>
        <end position="135"/>
    </location>
</feature>
<keyword evidence="1" id="KW-0472">Membrane</keyword>
<name>A0AAN7MSQ6_TRANT</name>
<proteinExistence type="predicted"/>
<dbReference type="EMBL" id="JAXQNO010000001">
    <property type="protein sequence ID" value="KAK4803932.1"/>
    <property type="molecule type" value="Genomic_DNA"/>
</dbReference>
<accession>A0AAN7MSQ6</accession>
<evidence type="ECO:0000256" key="1">
    <source>
        <dbReference type="SAM" id="Phobius"/>
    </source>
</evidence>
<sequence>MHIQHHPLPTFNHQQIWRFLFFFPSVARIYFYSFSTGLSIQENKAGGIHQQHPKISCREDNEDRVDQPCHICCIEQAIVFTVTKSSYLKLLIKRSFYILINHPYWKIIFSPPFFFLVSYIYGTCIKFILFSCLVYKLCGEEMMKSIHQALIHTDLLTDGGTD</sequence>
<evidence type="ECO:0000313" key="3">
    <source>
        <dbReference type="Proteomes" id="UP001346149"/>
    </source>
</evidence>
<feature type="transmembrane region" description="Helical" evidence="1">
    <location>
        <begin position="16"/>
        <end position="34"/>
    </location>
</feature>
<gene>
    <name evidence="2" type="ORF">SAY86_003749</name>
</gene>
<protein>
    <submittedName>
        <fullName evidence="2">Uncharacterized protein</fullName>
    </submittedName>
</protein>
<comment type="caution">
    <text evidence="2">The sequence shown here is derived from an EMBL/GenBank/DDBJ whole genome shotgun (WGS) entry which is preliminary data.</text>
</comment>
<organism evidence="2 3">
    <name type="scientific">Trapa natans</name>
    <name type="common">Water chestnut</name>
    <dbReference type="NCBI Taxonomy" id="22666"/>
    <lineage>
        <taxon>Eukaryota</taxon>
        <taxon>Viridiplantae</taxon>
        <taxon>Streptophyta</taxon>
        <taxon>Embryophyta</taxon>
        <taxon>Tracheophyta</taxon>
        <taxon>Spermatophyta</taxon>
        <taxon>Magnoliopsida</taxon>
        <taxon>eudicotyledons</taxon>
        <taxon>Gunneridae</taxon>
        <taxon>Pentapetalae</taxon>
        <taxon>rosids</taxon>
        <taxon>malvids</taxon>
        <taxon>Myrtales</taxon>
        <taxon>Lythraceae</taxon>
        <taxon>Trapa</taxon>
    </lineage>
</organism>
<keyword evidence="1" id="KW-1133">Transmembrane helix</keyword>
<dbReference type="AlphaFoldDB" id="A0AAN7MSQ6"/>
<keyword evidence="1" id="KW-0812">Transmembrane</keyword>
<keyword evidence="3" id="KW-1185">Reference proteome</keyword>
<dbReference type="Proteomes" id="UP001346149">
    <property type="component" value="Unassembled WGS sequence"/>
</dbReference>
<evidence type="ECO:0000313" key="2">
    <source>
        <dbReference type="EMBL" id="KAK4803932.1"/>
    </source>
</evidence>
<reference evidence="2 3" key="1">
    <citation type="journal article" date="2023" name="Hortic Res">
        <title>Pangenome of water caltrop reveals structural variations and asymmetric subgenome divergence after allopolyploidization.</title>
        <authorList>
            <person name="Zhang X."/>
            <person name="Chen Y."/>
            <person name="Wang L."/>
            <person name="Yuan Y."/>
            <person name="Fang M."/>
            <person name="Shi L."/>
            <person name="Lu R."/>
            <person name="Comes H.P."/>
            <person name="Ma Y."/>
            <person name="Chen Y."/>
            <person name="Huang G."/>
            <person name="Zhou Y."/>
            <person name="Zheng Z."/>
            <person name="Qiu Y."/>
        </authorList>
    </citation>
    <scope>NUCLEOTIDE SEQUENCE [LARGE SCALE GENOMIC DNA]</scope>
    <source>
        <strain evidence="2">F231</strain>
    </source>
</reference>